<evidence type="ECO:0000313" key="6">
    <source>
        <dbReference type="EMBL" id="CAE6188266.1"/>
    </source>
</evidence>
<evidence type="ECO:0008006" key="8">
    <source>
        <dbReference type="Google" id="ProtNLM"/>
    </source>
</evidence>
<feature type="compositionally biased region" description="Acidic residues" evidence="5">
    <location>
        <begin position="500"/>
        <end position="516"/>
    </location>
</feature>
<keyword evidence="2 4" id="KW-0853">WD repeat</keyword>
<keyword evidence="1" id="KW-0597">Phosphoprotein</keyword>
<dbReference type="InterPro" id="IPR019775">
    <property type="entry name" value="WD40_repeat_CS"/>
</dbReference>
<reference evidence="6" key="1">
    <citation type="submission" date="2021-01" db="EMBL/GenBank/DDBJ databases">
        <authorList>
            <person name="Bezrukov I."/>
        </authorList>
    </citation>
    <scope>NUCLEOTIDE SEQUENCE</scope>
</reference>
<feature type="repeat" description="WD" evidence="4">
    <location>
        <begin position="244"/>
        <end position="286"/>
    </location>
</feature>
<evidence type="ECO:0000256" key="4">
    <source>
        <dbReference type="PROSITE-ProRule" id="PRU00221"/>
    </source>
</evidence>
<dbReference type="SUPFAM" id="SSF50978">
    <property type="entry name" value="WD40 repeat-like"/>
    <property type="match status" value="2"/>
</dbReference>
<dbReference type="EMBL" id="LR999457">
    <property type="protein sequence ID" value="CAE6188266.1"/>
    <property type="molecule type" value="Genomic_DNA"/>
</dbReference>
<dbReference type="FunFam" id="2.130.10.10:FF:000485">
    <property type="entry name" value="Putative WD repeat-containing protein C17D11.16"/>
    <property type="match status" value="2"/>
</dbReference>
<dbReference type="PROSITE" id="PS50082">
    <property type="entry name" value="WD_REPEATS_2"/>
    <property type="match status" value="4"/>
</dbReference>
<gene>
    <name evidence="6" type="ORF">AARE701A_LOCUS19025</name>
</gene>
<organism evidence="6 7">
    <name type="scientific">Arabidopsis arenosa</name>
    <name type="common">Sand rock-cress</name>
    <name type="synonym">Cardaminopsis arenosa</name>
    <dbReference type="NCBI Taxonomy" id="38785"/>
    <lineage>
        <taxon>Eukaryota</taxon>
        <taxon>Viridiplantae</taxon>
        <taxon>Streptophyta</taxon>
        <taxon>Embryophyta</taxon>
        <taxon>Tracheophyta</taxon>
        <taxon>Spermatophyta</taxon>
        <taxon>Magnoliopsida</taxon>
        <taxon>eudicotyledons</taxon>
        <taxon>Gunneridae</taxon>
        <taxon>Pentapetalae</taxon>
        <taxon>rosids</taxon>
        <taxon>malvids</taxon>
        <taxon>Brassicales</taxon>
        <taxon>Brassicaceae</taxon>
        <taxon>Camelineae</taxon>
        <taxon>Arabidopsis</taxon>
    </lineage>
</organism>
<name>A0A8S2AWF0_ARAAE</name>
<dbReference type="InterPro" id="IPR020472">
    <property type="entry name" value="WD40_PAC1"/>
</dbReference>
<dbReference type="PRINTS" id="PR00320">
    <property type="entry name" value="GPROTEINBRPT"/>
</dbReference>
<evidence type="ECO:0000256" key="3">
    <source>
        <dbReference type="ARBA" id="ARBA00022737"/>
    </source>
</evidence>
<feature type="repeat" description="WD" evidence="4">
    <location>
        <begin position="380"/>
        <end position="422"/>
    </location>
</feature>
<dbReference type="InterPro" id="IPR015943">
    <property type="entry name" value="WD40/YVTN_repeat-like_dom_sf"/>
</dbReference>
<evidence type="ECO:0000256" key="2">
    <source>
        <dbReference type="ARBA" id="ARBA00022574"/>
    </source>
</evidence>
<feature type="region of interest" description="Disordered" evidence="5">
    <location>
        <begin position="492"/>
        <end position="520"/>
    </location>
</feature>
<dbReference type="PROSITE" id="PS00678">
    <property type="entry name" value="WD_REPEATS_1"/>
    <property type="match status" value="4"/>
</dbReference>
<dbReference type="AlphaFoldDB" id="A0A8S2AWF0"/>
<dbReference type="Gene3D" id="2.130.10.10">
    <property type="entry name" value="YVTN repeat-like/Quinoprotein amine dehydrogenase"/>
    <property type="match status" value="4"/>
</dbReference>
<dbReference type="PROSITE" id="PS50294">
    <property type="entry name" value="WD_REPEATS_REGION"/>
    <property type="match status" value="4"/>
</dbReference>
<evidence type="ECO:0000256" key="1">
    <source>
        <dbReference type="ARBA" id="ARBA00022553"/>
    </source>
</evidence>
<sequence>MISALSWVPKGAAKAMPDRAELPSKEEIEKLKESWKFVGDDKEEEETEDEEENGEVAHAKAVAKEFGKSSKSKNASSSMEVDAVDDGLKELDMDNYDEEDDEIEIFSSGRGDLYYKSNEMDPYLKRNDDHDDDSDDDPTILPTDLVIVCARTDDKDANSLDVYVCEDTSDGSPNMYNHQHIIIPAIPLCTAWLDCPLKGGEKGNFLAVGSAKTPIIEIWDLDVMFEVLPCVQLGGRNEEGKYKEGSHTKSVLGLAWNKEFRNILASASSDKKVKVWDVATGTCKITMDHHTEKVQAVAWNHYAPEVLLSGSFDQTVVMKDGRQPSHSGFKWSVMSDVESLAWDPHSEHSFVVSLEDGTIKGFDVRQATTPASNSNPTFTINGHNEAATSVSYNISAPNLLATGSMDQSVKLWDLSNNEPSCIATHTPNAGGLFSIAFSMDNPFLLAMGGQVISRFKTMITAVSWIPKGNLKAVPDVAEPPSKEELKELIESGAFARSVDDSNDDEEEIEEDGEEISEVDHAKAVAEAFGKSSKSKAASSSMEVDEVAQGLKELDMDNYDEEDDGIELFSSGMGDLYYPSNEMDPYLKDVDDEDDEEDIDDTTVKPTDSVIICARNEDDVSHLEVYVYEESSGSPNMYVHHHIIIPEFPLCTAWIDCPLKGGEKGNFVAIGSKESPTIEIWDLDVRDEVLPCIQLGGTEEMIVSKKKKNKKDKSKKQKIKKPKYKEGSHTDSVLGLAWNKEFRNILASASADKKVKVWDVATGICKITMEHHTKEVQAVAWNHYAPEVLLSGSFDQTVVLKDGRQPSHSGFKWSVMSDVESLAWDPHSEHSFVVSLEDGTVKGFDIRAAQSGSDSDLKPSFTIQAHDQDKGVSSISYNISSPNLLATGSMDKTVKLWDLSNNEPSCIATHKPKAGAVFSISFAVDNPFLLAIGGSKGELHVWDTLLDANVARKYGSNRS</sequence>
<dbReference type="InterPro" id="IPR001680">
    <property type="entry name" value="WD40_rpt"/>
</dbReference>
<feature type="compositionally biased region" description="Basic and acidic residues" evidence="5">
    <location>
        <begin position="16"/>
        <end position="40"/>
    </location>
</feature>
<dbReference type="Proteomes" id="UP000682877">
    <property type="component" value="Chromosome 7"/>
</dbReference>
<feature type="compositionally biased region" description="Basic and acidic residues" evidence="5">
    <location>
        <begin position="55"/>
        <end position="68"/>
    </location>
</feature>
<protein>
    <recommendedName>
        <fullName evidence="8">Transducin/WD40 repeat-like superfamily protein</fullName>
    </recommendedName>
</protein>
<evidence type="ECO:0000313" key="7">
    <source>
        <dbReference type="Proteomes" id="UP000682877"/>
    </source>
</evidence>
<dbReference type="GO" id="GO:0006364">
    <property type="term" value="P:rRNA processing"/>
    <property type="evidence" value="ECO:0007669"/>
    <property type="project" value="InterPro"/>
</dbReference>
<dbReference type="Pfam" id="PF00400">
    <property type="entry name" value="WD40"/>
    <property type="match status" value="6"/>
</dbReference>
<keyword evidence="7" id="KW-1185">Reference proteome</keyword>
<dbReference type="InterPro" id="IPR044285">
    <property type="entry name" value="PWP1"/>
</dbReference>
<dbReference type="GO" id="GO:0005634">
    <property type="term" value="C:nucleus"/>
    <property type="evidence" value="ECO:0007669"/>
    <property type="project" value="TreeGrafter"/>
</dbReference>
<feature type="repeat" description="WD" evidence="4">
    <location>
        <begin position="864"/>
        <end position="906"/>
    </location>
</feature>
<evidence type="ECO:0000256" key="5">
    <source>
        <dbReference type="SAM" id="MobiDB-lite"/>
    </source>
</evidence>
<feature type="region of interest" description="Disordered" evidence="5">
    <location>
        <begin position="1"/>
        <end position="82"/>
    </location>
</feature>
<feature type="compositionally biased region" description="Acidic residues" evidence="5">
    <location>
        <begin position="41"/>
        <end position="54"/>
    </location>
</feature>
<feature type="compositionally biased region" description="Basic residues" evidence="5">
    <location>
        <begin position="703"/>
        <end position="722"/>
    </location>
</feature>
<dbReference type="PANTHER" id="PTHR14091:SF0">
    <property type="entry name" value="PERIODIC TRYPTOPHAN PROTEIN 1 HOMOLOG"/>
    <property type="match status" value="1"/>
</dbReference>
<feature type="region of interest" description="Disordered" evidence="5">
    <location>
        <begin position="703"/>
        <end position="726"/>
    </location>
</feature>
<dbReference type="FunFam" id="2.130.10.10:FF:000714">
    <property type="entry name" value="Transducin/WD40 repeat-like superfamily protein"/>
    <property type="match status" value="2"/>
</dbReference>
<dbReference type="InterPro" id="IPR036322">
    <property type="entry name" value="WD40_repeat_dom_sf"/>
</dbReference>
<dbReference type="PANTHER" id="PTHR14091">
    <property type="entry name" value="PERIODIC TRYPTOPHAN PROTEIN 1"/>
    <property type="match status" value="1"/>
</dbReference>
<keyword evidence="3" id="KW-0677">Repeat</keyword>
<proteinExistence type="predicted"/>
<accession>A0A8S2AWF0</accession>
<feature type="repeat" description="WD" evidence="4">
    <location>
        <begin position="725"/>
        <end position="767"/>
    </location>
</feature>
<dbReference type="SMART" id="SM00320">
    <property type="entry name" value="WD40"/>
    <property type="match status" value="10"/>
</dbReference>